<gene>
    <name evidence="1" type="ORF">Lqui_0316</name>
</gene>
<evidence type="ECO:0000313" key="2">
    <source>
        <dbReference type="Proteomes" id="UP000054618"/>
    </source>
</evidence>
<dbReference type="EMBL" id="LNYS01000006">
    <property type="protein sequence ID" value="KTD51472.1"/>
    <property type="molecule type" value="Genomic_DNA"/>
</dbReference>
<protein>
    <submittedName>
        <fullName evidence="1">Uncharacterized protein</fullName>
    </submittedName>
</protein>
<comment type="caution">
    <text evidence="1">The sequence shown here is derived from an EMBL/GenBank/DDBJ whole genome shotgun (WGS) entry which is preliminary data.</text>
</comment>
<dbReference type="RefSeq" id="WP_058506450.1">
    <property type="nucleotide sequence ID" value="NZ_LNYS01000006.1"/>
</dbReference>
<dbReference type="OrthoDB" id="5631357at2"/>
<dbReference type="PATRIC" id="fig|45073.5.peg.340"/>
<dbReference type="AlphaFoldDB" id="A0A0W0Y446"/>
<reference evidence="1 2" key="1">
    <citation type="submission" date="2015-11" db="EMBL/GenBank/DDBJ databases">
        <title>Genomic analysis of 38 Legionella species identifies large and diverse effector repertoires.</title>
        <authorList>
            <person name="Burstein D."/>
            <person name="Amaro F."/>
            <person name="Zusman T."/>
            <person name="Lifshitz Z."/>
            <person name="Cohen O."/>
            <person name="Gilbert J.A."/>
            <person name="Pupko T."/>
            <person name="Shuman H.A."/>
            <person name="Segal G."/>
        </authorList>
    </citation>
    <scope>NUCLEOTIDE SEQUENCE [LARGE SCALE GENOMIC DNA]</scope>
    <source>
        <strain evidence="1 2">CDC#1442-AUS-E</strain>
    </source>
</reference>
<proteinExistence type="predicted"/>
<sequence>MSVQYNLVSRRNLKNFMQKPIESYTLQSLYDEARALHMDYKKNKEKSLVAQVDFLKSILDKNNNFYDTQIYSKKGWWQKVLYFFGWLPKEESRLLSFNKSLKKQIQSLEKRKFSFDFLDNWALSIVDEKIDSLVDSEKDIDRLLSNLSHRSLLSVTDVPDYLEGNASVTAYRDYVSDLQDYIRTLPEQSEIQLRLKRIAGQLKSCEEQEGRVLRHRTQTEYLIKTGRHQDVQTLNEQLLDEMTFEAIKKIDNLCPGESALFSHGFSSTQGGHATLFEVEKLEKDSSVFLFINTGYGVQKNYSWLTSIVDNVFGLDKSPAKKTSPIDIIELATDSLMPELLAPRILSAPDVTTGLQNMLQPLSELQRQGRLLDDDHQIRHQKMGSCSQSCIDAWFERQCKEAETIPFQIFRLKKTLSKIDLLLRNNTLNLRQREACRHMRVAVYIELNNLQARVSDLNERTHNKLSNSLIDLKRVREENSEAKDKTAKPVNFEDPDELDRYCKIKTAQHLNSKFSSQEQLRIQNASRETVSVKTASRTFLLFGKKRKLSDEEIQENKLNKVLLAKQIMHASELTNRYSFIQQSLLQQSGLNEEETKRIDQLVAYQREKGSVPYHSLVF</sequence>
<organism evidence="1 2">
    <name type="scientific">Legionella quinlivanii</name>
    <dbReference type="NCBI Taxonomy" id="45073"/>
    <lineage>
        <taxon>Bacteria</taxon>
        <taxon>Pseudomonadati</taxon>
        <taxon>Pseudomonadota</taxon>
        <taxon>Gammaproteobacteria</taxon>
        <taxon>Legionellales</taxon>
        <taxon>Legionellaceae</taxon>
        <taxon>Legionella</taxon>
    </lineage>
</organism>
<keyword evidence="2" id="KW-1185">Reference proteome</keyword>
<evidence type="ECO:0000313" key="1">
    <source>
        <dbReference type="EMBL" id="KTD51472.1"/>
    </source>
</evidence>
<accession>A0A0W0Y446</accession>
<name>A0A0W0Y446_9GAMM</name>
<dbReference type="Proteomes" id="UP000054618">
    <property type="component" value="Unassembled WGS sequence"/>
</dbReference>